<dbReference type="Gene3D" id="3.40.50.620">
    <property type="entry name" value="HUPs"/>
    <property type="match status" value="1"/>
</dbReference>
<dbReference type="InterPro" id="IPR003848">
    <property type="entry name" value="DUF218"/>
</dbReference>
<evidence type="ECO:0000313" key="3">
    <source>
        <dbReference type="Proteomes" id="UP000650467"/>
    </source>
</evidence>
<dbReference type="Proteomes" id="UP000650467">
    <property type="component" value="Unassembled WGS sequence"/>
</dbReference>
<dbReference type="InterPro" id="IPR014729">
    <property type="entry name" value="Rossmann-like_a/b/a_fold"/>
</dbReference>
<keyword evidence="3" id="KW-1185">Reference proteome</keyword>
<dbReference type="CDD" id="cd06259">
    <property type="entry name" value="YdcF-like"/>
    <property type="match status" value="1"/>
</dbReference>
<protein>
    <recommendedName>
        <fullName evidence="1">DUF218 domain-containing protein</fullName>
    </recommendedName>
</protein>
<dbReference type="GO" id="GO:0005886">
    <property type="term" value="C:plasma membrane"/>
    <property type="evidence" value="ECO:0007669"/>
    <property type="project" value="TreeGrafter"/>
</dbReference>
<evidence type="ECO:0000313" key="2">
    <source>
        <dbReference type="EMBL" id="KAG2440925.1"/>
    </source>
</evidence>
<dbReference type="PANTHER" id="PTHR30336">
    <property type="entry name" value="INNER MEMBRANE PROTEIN, PROBABLE PERMEASE"/>
    <property type="match status" value="1"/>
</dbReference>
<dbReference type="EMBL" id="JAEHOC010000006">
    <property type="protein sequence ID" value="KAG2440925.1"/>
    <property type="molecule type" value="Genomic_DNA"/>
</dbReference>
<proteinExistence type="predicted"/>
<comment type="caution">
    <text evidence="2">The sequence shown here is derived from an EMBL/GenBank/DDBJ whole genome shotgun (WGS) entry which is preliminary data.</text>
</comment>
<organism evidence="2 3">
    <name type="scientific">Chlamydomonas incerta</name>
    <dbReference type="NCBI Taxonomy" id="51695"/>
    <lineage>
        <taxon>Eukaryota</taxon>
        <taxon>Viridiplantae</taxon>
        <taxon>Chlorophyta</taxon>
        <taxon>core chlorophytes</taxon>
        <taxon>Chlorophyceae</taxon>
        <taxon>CS clade</taxon>
        <taxon>Chlamydomonadales</taxon>
        <taxon>Chlamydomonadaceae</taxon>
        <taxon>Chlamydomonas</taxon>
    </lineage>
</organism>
<reference evidence="2" key="1">
    <citation type="journal article" date="2020" name="bioRxiv">
        <title>Comparative genomics of Chlamydomonas.</title>
        <authorList>
            <person name="Craig R.J."/>
            <person name="Hasan A.R."/>
            <person name="Ness R.W."/>
            <person name="Keightley P.D."/>
        </authorList>
    </citation>
    <scope>NUCLEOTIDE SEQUENCE</scope>
    <source>
        <strain evidence="2">SAG 7.73</strain>
    </source>
</reference>
<dbReference type="AlphaFoldDB" id="A0A835TL93"/>
<dbReference type="Pfam" id="PF02698">
    <property type="entry name" value="DUF218"/>
    <property type="match status" value="1"/>
</dbReference>
<evidence type="ECO:0000259" key="1">
    <source>
        <dbReference type="Pfam" id="PF02698"/>
    </source>
</evidence>
<feature type="domain" description="DUF218" evidence="1">
    <location>
        <begin position="46"/>
        <end position="184"/>
    </location>
</feature>
<dbReference type="InterPro" id="IPR051599">
    <property type="entry name" value="Cell_Envelope_Assoc"/>
</dbReference>
<gene>
    <name evidence="2" type="ORF">HXX76_003778</name>
</gene>
<dbReference type="PANTHER" id="PTHR30336:SF20">
    <property type="entry name" value="DUF218 DOMAIN-CONTAINING PROTEIN"/>
    <property type="match status" value="1"/>
</dbReference>
<accession>A0A835TL93</accession>
<dbReference type="OrthoDB" id="529184at2759"/>
<name>A0A835TL93_CHLIN</name>
<sequence>MFKIVSVSAAFGALIAVVLSPAFLRWLHQTLGSRGPAVLPNDAVVDVAIVLGYALFRNGTPTEPLKARVREGVELYLQGRARNLLFSGAHPGGVVAKRSEANVMREYAEGVLRESRAGGGAQGLLATQRWFEEDQSTSTWENAVFSLRICREKGWRSVAVVTSPFHQVRSEMVFRRLLKEAEAASAAAGEPPPPPIKLYIAPTSYAPHVGWYAAPLDRLVDAWDWARELAALVYYAVRDRL</sequence>